<evidence type="ECO:0000313" key="4">
    <source>
        <dbReference type="Proteomes" id="UP001375812"/>
    </source>
</evidence>
<dbReference type="CDD" id="cd00431">
    <property type="entry name" value="cysteine_hydrolases"/>
    <property type="match status" value="1"/>
</dbReference>
<sequence length="203" mass="23112">MPFKTGLTRGDLGDCCIHLCIDTQNLFGPSSPWHVPWTETILPNIVEICSRQPARTVFTRFIPPKTPEATFGMWKRYYRKWEMLTLDRIDPVLIRVIEPLQQFSPPAVVLDKRVYSPWTEGLLQRHLNTRNIHTVIISGAETDLCVLAALLGAVDLGYRTILVSDAVCSVSDQAHDAVIALCHERFSEQRELVRTDELIGSWR</sequence>
<protein>
    <submittedName>
        <fullName evidence="3">Isochorismatase family cysteine hydrolase</fullName>
        <ecNumber evidence="3">3.-.-.-</ecNumber>
    </submittedName>
</protein>
<dbReference type="InterPro" id="IPR050272">
    <property type="entry name" value="Isochorismatase-like_hydrls"/>
</dbReference>
<dbReference type="SUPFAM" id="SSF52499">
    <property type="entry name" value="Isochorismatase-like hydrolases"/>
    <property type="match status" value="1"/>
</dbReference>
<dbReference type="Pfam" id="PF00857">
    <property type="entry name" value="Isochorismatase"/>
    <property type="match status" value="1"/>
</dbReference>
<comment type="caution">
    <text evidence="3">The sequence shown here is derived from an EMBL/GenBank/DDBJ whole genome shotgun (WGS) entry which is preliminary data.</text>
</comment>
<dbReference type="PANTHER" id="PTHR43540:SF6">
    <property type="entry name" value="ISOCHORISMATASE-LIKE DOMAIN-CONTAINING PROTEIN"/>
    <property type="match status" value="1"/>
</dbReference>
<reference evidence="3 4" key="1">
    <citation type="submission" date="2023-12" db="EMBL/GenBank/DDBJ databases">
        <title>Gut-associated functions are favored during microbiome assembly across C. elegans life.</title>
        <authorList>
            <person name="Zimmermann J."/>
        </authorList>
    </citation>
    <scope>NUCLEOTIDE SEQUENCE [LARGE SCALE GENOMIC DNA]</scope>
    <source>
        <strain evidence="3 4">MYb71</strain>
    </source>
</reference>
<dbReference type="GO" id="GO:0016787">
    <property type="term" value="F:hydrolase activity"/>
    <property type="evidence" value="ECO:0007669"/>
    <property type="project" value="UniProtKB-KW"/>
</dbReference>
<dbReference type="EMBL" id="JBBGZH010000003">
    <property type="protein sequence ID" value="MEJ5023018.1"/>
    <property type="molecule type" value="Genomic_DNA"/>
</dbReference>
<keyword evidence="1 3" id="KW-0378">Hydrolase</keyword>
<accession>A0ABU8PL90</accession>
<feature type="domain" description="Isochorismatase-like" evidence="2">
    <location>
        <begin position="17"/>
        <end position="187"/>
    </location>
</feature>
<evidence type="ECO:0000313" key="3">
    <source>
        <dbReference type="EMBL" id="MEJ5023018.1"/>
    </source>
</evidence>
<dbReference type="RefSeq" id="WP_105545430.1">
    <property type="nucleotide sequence ID" value="NZ_JBBGZH010000003.1"/>
</dbReference>
<dbReference type="InterPro" id="IPR036380">
    <property type="entry name" value="Isochorismatase-like_sf"/>
</dbReference>
<gene>
    <name evidence="3" type="ORF">WH297_25315</name>
</gene>
<dbReference type="Proteomes" id="UP001375812">
    <property type="component" value="Unassembled WGS sequence"/>
</dbReference>
<dbReference type="Gene3D" id="3.40.50.850">
    <property type="entry name" value="Isochorismatase-like"/>
    <property type="match status" value="1"/>
</dbReference>
<evidence type="ECO:0000259" key="2">
    <source>
        <dbReference type="Pfam" id="PF00857"/>
    </source>
</evidence>
<organism evidence="3 4">
    <name type="scientific">Ochrobactrum vermis</name>
    <dbReference type="NCBI Taxonomy" id="1827297"/>
    <lineage>
        <taxon>Bacteria</taxon>
        <taxon>Pseudomonadati</taxon>
        <taxon>Pseudomonadota</taxon>
        <taxon>Alphaproteobacteria</taxon>
        <taxon>Hyphomicrobiales</taxon>
        <taxon>Brucellaceae</taxon>
        <taxon>Brucella/Ochrobactrum group</taxon>
        <taxon>Ochrobactrum</taxon>
    </lineage>
</organism>
<evidence type="ECO:0000256" key="1">
    <source>
        <dbReference type="ARBA" id="ARBA00022801"/>
    </source>
</evidence>
<dbReference type="InterPro" id="IPR000868">
    <property type="entry name" value="Isochorismatase-like_dom"/>
</dbReference>
<proteinExistence type="predicted"/>
<dbReference type="EC" id="3.-.-.-" evidence="3"/>
<dbReference type="PANTHER" id="PTHR43540">
    <property type="entry name" value="PEROXYUREIDOACRYLATE/UREIDOACRYLATE AMIDOHYDROLASE-RELATED"/>
    <property type="match status" value="1"/>
</dbReference>
<name>A0ABU8PL90_9HYPH</name>
<keyword evidence="4" id="KW-1185">Reference proteome</keyword>